<gene>
    <name evidence="2" type="ORF">PARMNEM_LOCUS17921</name>
</gene>
<name>A0AAV1LXT0_9NEOP</name>
<protein>
    <submittedName>
        <fullName evidence="2">Uncharacterized protein</fullName>
    </submittedName>
</protein>
<evidence type="ECO:0000313" key="3">
    <source>
        <dbReference type="Proteomes" id="UP001314205"/>
    </source>
</evidence>
<keyword evidence="1" id="KW-0175">Coiled coil</keyword>
<dbReference type="Proteomes" id="UP001314205">
    <property type="component" value="Unassembled WGS sequence"/>
</dbReference>
<dbReference type="EMBL" id="CAVLGL010000104">
    <property type="protein sequence ID" value="CAK1598992.1"/>
    <property type="molecule type" value="Genomic_DNA"/>
</dbReference>
<accession>A0AAV1LXT0</accession>
<evidence type="ECO:0000256" key="1">
    <source>
        <dbReference type="SAM" id="Coils"/>
    </source>
</evidence>
<proteinExistence type="predicted"/>
<evidence type="ECO:0000313" key="2">
    <source>
        <dbReference type="EMBL" id="CAK1598992.1"/>
    </source>
</evidence>
<dbReference type="AlphaFoldDB" id="A0AAV1LXT0"/>
<reference evidence="2 3" key="1">
    <citation type="submission" date="2023-11" db="EMBL/GenBank/DDBJ databases">
        <authorList>
            <person name="Hedman E."/>
            <person name="Englund M."/>
            <person name="Stromberg M."/>
            <person name="Nyberg Akerstrom W."/>
            <person name="Nylinder S."/>
            <person name="Jareborg N."/>
            <person name="Kallberg Y."/>
            <person name="Kronander E."/>
        </authorList>
    </citation>
    <scope>NUCLEOTIDE SEQUENCE [LARGE SCALE GENOMIC DNA]</scope>
</reference>
<sequence length="193" mass="22033">MGDHEINGKSYSRKNKRKNVKIRAKKVNENFKNRIQKMQENIKKIIEEINVTGQVAKKCIRNEQKAINEILKQIIKNVSTCISISFHTLSLLESSIRPHVLLDKTEYITNVENKLYQCLDNKDAEECFNNVRKTAFDDLEREEKEILQNRADSRTATDDILDSIVTCTSNGLIKASVAIANTTHQVIKCVAKG</sequence>
<feature type="coiled-coil region" evidence="1">
    <location>
        <begin position="21"/>
        <end position="48"/>
    </location>
</feature>
<organism evidence="2 3">
    <name type="scientific">Parnassius mnemosyne</name>
    <name type="common">clouded apollo</name>
    <dbReference type="NCBI Taxonomy" id="213953"/>
    <lineage>
        <taxon>Eukaryota</taxon>
        <taxon>Metazoa</taxon>
        <taxon>Ecdysozoa</taxon>
        <taxon>Arthropoda</taxon>
        <taxon>Hexapoda</taxon>
        <taxon>Insecta</taxon>
        <taxon>Pterygota</taxon>
        <taxon>Neoptera</taxon>
        <taxon>Endopterygota</taxon>
        <taxon>Lepidoptera</taxon>
        <taxon>Glossata</taxon>
        <taxon>Ditrysia</taxon>
        <taxon>Papilionoidea</taxon>
        <taxon>Papilionidae</taxon>
        <taxon>Parnassiinae</taxon>
        <taxon>Parnassini</taxon>
        <taxon>Parnassius</taxon>
        <taxon>Driopa</taxon>
    </lineage>
</organism>
<comment type="caution">
    <text evidence="2">The sequence shown here is derived from an EMBL/GenBank/DDBJ whole genome shotgun (WGS) entry which is preliminary data.</text>
</comment>
<keyword evidence="3" id="KW-1185">Reference proteome</keyword>